<keyword evidence="2" id="KW-1185">Reference proteome</keyword>
<dbReference type="SUPFAM" id="SSF57903">
    <property type="entry name" value="FYVE/PHD zinc finger"/>
    <property type="match status" value="1"/>
</dbReference>
<dbReference type="InterPro" id="IPR013083">
    <property type="entry name" value="Znf_RING/FYVE/PHD"/>
</dbReference>
<name>A0A5E4QM22_9NEOP</name>
<proteinExistence type="predicted"/>
<evidence type="ECO:0008006" key="3">
    <source>
        <dbReference type="Google" id="ProtNLM"/>
    </source>
</evidence>
<dbReference type="EMBL" id="FZQP02004111">
    <property type="protein sequence ID" value="VVC99374.1"/>
    <property type="molecule type" value="Genomic_DNA"/>
</dbReference>
<evidence type="ECO:0000313" key="2">
    <source>
        <dbReference type="Proteomes" id="UP000324832"/>
    </source>
</evidence>
<evidence type="ECO:0000313" key="1">
    <source>
        <dbReference type="EMBL" id="VVC99374.1"/>
    </source>
</evidence>
<gene>
    <name evidence="1" type="ORF">LSINAPIS_LOCUS10264</name>
</gene>
<dbReference type="AlphaFoldDB" id="A0A5E4QM22"/>
<sequence length="271" mass="30981">MGKDDLCPGCKAPVNQTHHIKCCTCKLQYDIACAGITEATFNLLSKQQKNSWACLSCRNKVPRTDNTNTPVRQTFIIDSKAISPSDNVTKRTRERREKKNVCEGENRVDPNDIRSIIREEINSALKESIENFIFPISTNLKQISSEINEFKSCVATLNIQLDQIREEIKNKDNICYKSYIVRLEESLKYNPKICWSHVKTRNKNKNAYPSEMFLNDKSSNDTSTNSIMMVINSIIKEKSTNVSLSVPSTNKIMTPELHRHSMNLDKQSNDL</sequence>
<protein>
    <recommendedName>
        <fullName evidence="3">PHD-type domain-containing protein</fullName>
    </recommendedName>
</protein>
<dbReference type="Gene3D" id="3.30.40.10">
    <property type="entry name" value="Zinc/RING finger domain, C3HC4 (zinc finger)"/>
    <property type="match status" value="1"/>
</dbReference>
<dbReference type="InterPro" id="IPR011011">
    <property type="entry name" value="Znf_FYVE_PHD"/>
</dbReference>
<dbReference type="Proteomes" id="UP000324832">
    <property type="component" value="Unassembled WGS sequence"/>
</dbReference>
<reference evidence="1 2" key="1">
    <citation type="submission" date="2017-07" db="EMBL/GenBank/DDBJ databases">
        <authorList>
            <person name="Talla V."/>
            <person name="Backstrom N."/>
        </authorList>
    </citation>
    <scope>NUCLEOTIDE SEQUENCE [LARGE SCALE GENOMIC DNA]</scope>
</reference>
<organism evidence="1 2">
    <name type="scientific">Leptidea sinapis</name>
    <dbReference type="NCBI Taxonomy" id="189913"/>
    <lineage>
        <taxon>Eukaryota</taxon>
        <taxon>Metazoa</taxon>
        <taxon>Ecdysozoa</taxon>
        <taxon>Arthropoda</taxon>
        <taxon>Hexapoda</taxon>
        <taxon>Insecta</taxon>
        <taxon>Pterygota</taxon>
        <taxon>Neoptera</taxon>
        <taxon>Endopterygota</taxon>
        <taxon>Lepidoptera</taxon>
        <taxon>Glossata</taxon>
        <taxon>Ditrysia</taxon>
        <taxon>Papilionoidea</taxon>
        <taxon>Pieridae</taxon>
        <taxon>Dismorphiinae</taxon>
        <taxon>Leptidea</taxon>
    </lineage>
</organism>
<accession>A0A5E4QM22</accession>